<dbReference type="PANTHER" id="PTHR23071">
    <property type="entry name" value="PHOSPHATIDYLINOSITOL GLYCAN"/>
    <property type="match status" value="1"/>
</dbReference>
<feature type="transmembrane region" description="Helical" evidence="12">
    <location>
        <begin position="637"/>
        <end position="654"/>
    </location>
</feature>
<comment type="subcellular location">
    <subcellularLocation>
        <location evidence="1">Endoplasmic reticulum membrane</location>
        <topology evidence="1">Multi-pass membrane protein</topology>
    </subcellularLocation>
</comment>
<dbReference type="UniPathway" id="UPA00196"/>
<dbReference type="GO" id="GO:0051377">
    <property type="term" value="F:mannose-ethanolamine phosphotransferase activity"/>
    <property type="evidence" value="ECO:0007669"/>
    <property type="project" value="InterPro"/>
</dbReference>
<dbReference type="InterPro" id="IPR037675">
    <property type="entry name" value="PIG-O_N"/>
</dbReference>
<dbReference type="Pfam" id="PF01663">
    <property type="entry name" value="Phosphodiest"/>
    <property type="match status" value="1"/>
</dbReference>
<feature type="transmembrane region" description="Helical" evidence="12">
    <location>
        <begin position="781"/>
        <end position="799"/>
    </location>
</feature>
<feature type="transmembrane region" description="Helical" evidence="12">
    <location>
        <begin position="547"/>
        <end position="570"/>
    </location>
</feature>
<evidence type="ECO:0000256" key="2">
    <source>
        <dbReference type="ARBA" id="ARBA00004687"/>
    </source>
</evidence>
<feature type="transmembrane region" description="Helical" evidence="12">
    <location>
        <begin position="929"/>
        <end position="952"/>
    </location>
</feature>
<keyword evidence="14" id="KW-1185">Reference proteome</keyword>
<dbReference type="Proteomes" id="UP000249619">
    <property type="component" value="Unassembled WGS sequence"/>
</dbReference>
<keyword evidence="10" id="KW-0325">Glycoprotein</keyword>
<dbReference type="GO" id="GO:0006506">
    <property type="term" value="P:GPI anchor biosynthetic process"/>
    <property type="evidence" value="ECO:0007669"/>
    <property type="project" value="UniProtKB-UniPathway"/>
</dbReference>
<keyword evidence="9 12" id="KW-0472">Membrane</keyword>
<feature type="region of interest" description="Disordered" evidence="11">
    <location>
        <begin position="1376"/>
        <end position="1401"/>
    </location>
</feature>
<keyword evidence="8 12" id="KW-1133">Transmembrane helix</keyword>
<evidence type="ECO:0000256" key="4">
    <source>
        <dbReference type="ARBA" id="ARBA00022502"/>
    </source>
</evidence>
<dbReference type="InterPro" id="IPR017850">
    <property type="entry name" value="Alkaline_phosphatase_core_sf"/>
</dbReference>
<evidence type="ECO:0000256" key="1">
    <source>
        <dbReference type="ARBA" id="ARBA00004477"/>
    </source>
</evidence>
<dbReference type="STRING" id="183478.A0A364MT95"/>
<sequence>MANREVFTPLSDITGQTGASRAQQPTQQPQPQAAQAPRTTIHDPDKVKKVSQVHFKASHAILVAFFSFIFGFLLTRLVLDHKSECAVPPIDAANSYTTGNPEKGCWHPKTFDKAVVIIVDALRYDFTVPFEAQFEPTDVAAAAANPSEAPTVAPRHFHNAFPVLYETANSQPENAFLLPFIADPPTATMQRLKGLTTGTLPTFIDVGSNFAGQAIHEDNLVAQLKNASKKMVHLGDDTWHALFADYFEPNLTHAYDSFNVWDLHTVDNGVTEHIFPLLKAENASKWDVIFGHYLGVDHAGHRYGPDHPAMTAKLNQMDDVFRRMIQEIDDDTLLVVMGDHGMDAKGDHGGESDDEIQAALWMYSKKGVFGRSDPSYVTPPHNAHTRPVGQIDLVPTLSLLLGVPIPFNNLGKPIEEAFIGKKGDNFENLAAVNRMTAGQIHTYQHEYAKVRGIPDSARATALSLWKDANDAWNSLGKSKSDSAEMRQVYEAFAAYQHDTLRICRALWARFDIPRMVSGVTILASSLVVLALYARILHGDRTEVTPVFFTRGAIGLVLGGIVGVGLTVFMSEEARSHVVILSSALSGIVGCASTFFALSYRLMPPMPNSIWGWASAVFTLALSGGFASNSFTIWEDEILLHFLTTFGVLALISSFRQRRIADRTLGAYHSILFTVLLRVASFSRLCREEQMPYCKSTYYASALSTTSAPWQLAIPVATAILIPTFIKSYYEGTKSYQHNATLWIGLALRFGLMLSAAYWALDAADDGEWVPGWENIIGITKRFLAQIVLAISLAFGYSIYNWSKPLLNVIINKDGTDENGAPKEAVTVLGFANVHGSRYALLVTIWYLAVAVLQKPMGAGAIGILVWQLFSLFEIMDTNNLRQSSIGPVVLGLLGSFHFFKTGHQATLSSIQWESAFIPLVKIRYPWTPIIVILNTFGAQILCAVAVPALVLWKVKPQKKGLLSVVAKAVATHILFYATINLATTMHRDICCSFPTRLSSKRSVLAQYDPPRPPPEPPPARSPSFVLSHFLLSYRQYIVSMLRHLSSEVARSCFQQVKVKAAALSLLPFGHIKPRSDPILLPYSTTLCRFVLSLLSHVEEEGKHRGFDMTATHHYAQDNTSQVPTEDLVDDSIEMIPTTSLGAPQGLKPRFLKRISKLLAASMTIKEDSSGSHLDIFLSREKGSIQPRPEMDEYLRKFVRDLELTLGHVACAPNGIQFAQTREDLWDIVLVMSYDNTHKVVQTLQHTFEDNKDLFDDFVTKMFGIDYSGKENWELNAELGDRLIHLCQAVKAYDQSMKEISILIHEASEMSRVLLNLECRLKTLLGKASFANELFGLICELGFPERAFSTMVRAARTFQAFENVTFHLRPLSPAKKVSFTTSEPSGSAVSSEISPQQPPQKEASRLAQTLAATCAAQASSPLPNLYTHLQQPSSASLGPLMTAVQAFLPKEDRGQPLFRLAPSAKQETAQLIGTVSRGRLLQVELNARYSFGFVVVKDEAEERQLAGLYAALIKESIDPEIVFREIQEAAETHKLVALFDVKEYDHFRRIFPRLEKFLGVKPVERPTVWRLKQFIQTTDDNDEPPACLKRDYGFRLCRTREDVLLLKAIYDKILHKMGPKKLHNACVHGRLLQMAMMEGVVIDVKHRRLVQNDYPSLVGFDNDIGLDGYRRMLFKNSEKKKL</sequence>
<reference evidence="14" key="1">
    <citation type="submission" date="2018-05" db="EMBL/GenBank/DDBJ databases">
        <title>Draft genome sequence of Stemphylium lycopersici strain CIDEFI 213.</title>
        <authorList>
            <person name="Medina R."/>
            <person name="Franco M.E.E."/>
            <person name="Lucentini C.G."/>
            <person name="Saparrat M.C.N."/>
            <person name="Balatti P.A."/>
        </authorList>
    </citation>
    <scope>NUCLEOTIDE SEQUENCE [LARGE SCALE GENOMIC DNA]</scope>
    <source>
        <strain evidence="14">CIDEFI 213</strain>
    </source>
</reference>
<gene>
    <name evidence="13" type="ORF">DDE83_008578</name>
</gene>
<protein>
    <submittedName>
        <fullName evidence="13">Gpi ethanolamine phosphate transferase 3</fullName>
    </submittedName>
</protein>
<evidence type="ECO:0000256" key="7">
    <source>
        <dbReference type="ARBA" id="ARBA00022824"/>
    </source>
</evidence>
<dbReference type="EMBL" id="QGDH01000215">
    <property type="protein sequence ID" value="RAR02402.1"/>
    <property type="molecule type" value="Genomic_DNA"/>
</dbReference>
<feature type="transmembrane region" description="Helical" evidence="12">
    <location>
        <begin position="666"/>
        <end position="685"/>
    </location>
</feature>
<evidence type="ECO:0000256" key="10">
    <source>
        <dbReference type="ARBA" id="ARBA00023180"/>
    </source>
</evidence>
<feature type="transmembrane region" description="Helical" evidence="12">
    <location>
        <begin position="741"/>
        <end position="760"/>
    </location>
</feature>
<keyword evidence="6 12" id="KW-0812">Transmembrane</keyword>
<feature type="transmembrane region" description="Helical" evidence="12">
    <location>
        <begin position="844"/>
        <end position="868"/>
    </location>
</feature>
<feature type="transmembrane region" description="Helical" evidence="12">
    <location>
        <begin position="515"/>
        <end position="535"/>
    </location>
</feature>
<dbReference type="CDD" id="cd16023">
    <property type="entry name" value="GPI_EPT_3"/>
    <property type="match status" value="1"/>
</dbReference>
<name>A0A364MT95_STELY</name>
<dbReference type="SUPFAM" id="SSF53649">
    <property type="entry name" value="Alkaline phosphatase-like"/>
    <property type="match status" value="1"/>
</dbReference>
<comment type="pathway">
    <text evidence="2">Glycolipid biosynthesis; glycosylphosphatidylinositol-anchor biosynthesis.</text>
</comment>
<evidence type="ECO:0000256" key="8">
    <source>
        <dbReference type="ARBA" id="ARBA00022989"/>
    </source>
</evidence>
<dbReference type="InterPro" id="IPR039524">
    <property type="entry name" value="PIGO/GPI13"/>
</dbReference>
<feature type="transmembrane region" description="Helical" evidence="12">
    <location>
        <begin position="57"/>
        <end position="79"/>
    </location>
</feature>
<feature type="transmembrane region" description="Helical" evidence="12">
    <location>
        <begin position="577"/>
        <end position="597"/>
    </location>
</feature>
<dbReference type="Gene3D" id="3.40.720.10">
    <property type="entry name" value="Alkaline Phosphatase, subunit A"/>
    <property type="match status" value="1"/>
</dbReference>
<evidence type="ECO:0000256" key="6">
    <source>
        <dbReference type="ARBA" id="ARBA00022692"/>
    </source>
</evidence>
<feature type="transmembrane region" description="Helical" evidence="12">
    <location>
        <begin position="697"/>
        <end position="721"/>
    </location>
</feature>
<feature type="transmembrane region" description="Helical" evidence="12">
    <location>
        <begin position="609"/>
        <end position="630"/>
    </location>
</feature>
<keyword evidence="5 13" id="KW-0808">Transferase</keyword>
<dbReference type="PANTHER" id="PTHR23071:SF1">
    <property type="entry name" value="GPI ETHANOLAMINE PHOSPHATE TRANSFERASE 3"/>
    <property type="match status" value="1"/>
</dbReference>
<keyword evidence="7" id="KW-0256">Endoplasmic reticulum</keyword>
<evidence type="ECO:0000313" key="14">
    <source>
        <dbReference type="Proteomes" id="UP000249619"/>
    </source>
</evidence>
<dbReference type="GO" id="GO:0005789">
    <property type="term" value="C:endoplasmic reticulum membrane"/>
    <property type="evidence" value="ECO:0007669"/>
    <property type="project" value="UniProtKB-SubCell"/>
</dbReference>
<dbReference type="InterPro" id="IPR002591">
    <property type="entry name" value="Phosphodiest/P_Trfase"/>
</dbReference>
<feature type="compositionally biased region" description="Polar residues" evidence="11">
    <location>
        <begin position="1377"/>
        <end position="1394"/>
    </location>
</feature>
<feature type="compositionally biased region" description="Low complexity" evidence="11">
    <location>
        <begin position="21"/>
        <end position="39"/>
    </location>
</feature>
<organism evidence="13 14">
    <name type="scientific">Stemphylium lycopersici</name>
    <name type="common">Tomato gray leaf spot disease fungus</name>
    <name type="synonym">Thyrospora lycopersici</name>
    <dbReference type="NCBI Taxonomy" id="183478"/>
    <lineage>
        <taxon>Eukaryota</taxon>
        <taxon>Fungi</taxon>
        <taxon>Dikarya</taxon>
        <taxon>Ascomycota</taxon>
        <taxon>Pezizomycotina</taxon>
        <taxon>Dothideomycetes</taxon>
        <taxon>Pleosporomycetidae</taxon>
        <taxon>Pleosporales</taxon>
        <taxon>Pleosporineae</taxon>
        <taxon>Pleosporaceae</taxon>
        <taxon>Stemphylium</taxon>
    </lineage>
</organism>
<keyword evidence="4" id="KW-0337">GPI-anchor biosynthesis</keyword>
<evidence type="ECO:0000313" key="13">
    <source>
        <dbReference type="EMBL" id="RAR02402.1"/>
    </source>
</evidence>
<comment type="similarity">
    <text evidence="3">Belongs to the PIGG/PIGN/PIGO family. PIGO subfamily.</text>
</comment>
<evidence type="ECO:0000256" key="11">
    <source>
        <dbReference type="SAM" id="MobiDB-lite"/>
    </source>
</evidence>
<feature type="compositionally biased region" description="Polar residues" evidence="11">
    <location>
        <begin position="11"/>
        <end position="20"/>
    </location>
</feature>
<evidence type="ECO:0000256" key="12">
    <source>
        <dbReference type="SAM" id="Phobius"/>
    </source>
</evidence>
<evidence type="ECO:0000256" key="5">
    <source>
        <dbReference type="ARBA" id="ARBA00022679"/>
    </source>
</evidence>
<comment type="caution">
    <text evidence="13">The sequence shown here is derived from an EMBL/GenBank/DDBJ whole genome shotgun (WGS) entry which is preliminary data.</text>
</comment>
<proteinExistence type="inferred from homology"/>
<dbReference type="OrthoDB" id="272139at2759"/>
<feature type="region of interest" description="Disordered" evidence="11">
    <location>
        <begin position="1"/>
        <end position="43"/>
    </location>
</feature>
<evidence type="ECO:0000256" key="9">
    <source>
        <dbReference type="ARBA" id="ARBA00023136"/>
    </source>
</evidence>
<evidence type="ECO:0000256" key="3">
    <source>
        <dbReference type="ARBA" id="ARBA00008695"/>
    </source>
</evidence>
<accession>A0A364MT95</accession>